<dbReference type="SUPFAM" id="SSF53756">
    <property type="entry name" value="UDP-Glycosyltransferase/glycogen phosphorylase"/>
    <property type="match status" value="1"/>
</dbReference>
<dbReference type="Gene3D" id="3.40.50.2000">
    <property type="entry name" value="Glycogen Phosphorylase B"/>
    <property type="match status" value="1"/>
</dbReference>
<evidence type="ECO:0000256" key="3">
    <source>
        <dbReference type="ARBA" id="ARBA00022676"/>
    </source>
</evidence>
<dbReference type="Pfam" id="PF02709">
    <property type="entry name" value="Glyco_transf_7C"/>
    <property type="match status" value="1"/>
</dbReference>
<keyword evidence="4 7" id="KW-0808">Transferase</keyword>
<evidence type="ECO:0000256" key="4">
    <source>
        <dbReference type="ARBA" id="ARBA00022679"/>
    </source>
</evidence>
<evidence type="ECO:0000313" key="7">
    <source>
        <dbReference type="EMBL" id="MFM2720208.1"/>
    </source>
</evidence>
<comment type="similarity">
    <text evidence="2">Belongs to the glycosyltransferase 2 family.</text>
</comment>
<dbReference type="PANTHER" id="PTHR43179">
    <property type="entry name" value="RHAMNOSYLTRANSFERASE WBBL"/>
    <property type="match status" value="1"/>
</dbReference>
<dbReference type="RefSeq" id="WP_408905300.1">
    <property type="nucleotide sequence ID" value="NZ_JAROCE010000002.1"/>
</dbReference>
<accession>A0ABW9GEM2</accession>
<dbReference type="SUPFAM" id="SSF53448">
    <property type="entry name" value="Nucleotide-diphospho-sugar transferases"/>
    <property type="match status" value="1"/>
</dbReference>
<dbReference type="Pfam" id="PF00535">
    <property type="entry name" value="Glycos_transf_2"/>
    <property type="match status" value="1"/>
</dbReference>
<organism evidence="7 8">
    <name type="scientific">Microbacterium mcarthurae</name>
    <dbReference type="NCBI Taxonomy" id="3035918"/>
    <lineage>
        <taxon>Bacteria</taxon>
        <taxon>Bacillati</taxon>
        <taxon>Actinomycetota</taxon>
        <taxon>Actinomycetes</taxon>
        <taxon>Micrococcales</taxon>
        <taxon>Microbacteriaceae</taxon>
        <taxon>Microbacterium</taxon>
    </lineage>
</organism>
<feature type="domain" description="Galactosyltransferase C-terminal" evidence="6">
    <location>
        <begin position="503"/>
        <end position="551"/>
    </location>
</feature>
<evidence type="ECO:0000259" key="6">
    <source>
        <dbReference type="Pfam" id="PF02709"/>
    </source>
</evidence>
<name>A0ABW9GEM2_9MICO</name>
<comment type="caution">
    <text evidence="7">The sequence shown here is derived from an EMBL/GenBank/DDBJ whole genome shotgun (WGS) entry which is preliminary data.</text>
</comment>
<gene>
    <name evidence="7" type="ORF">P5G46_06805</name>
</gene>
<keyword evidence="8" id="KW-1185">Reference proteome</keyword>
<reference evidence="7 8" key="1">
    <citation type="submission" date="2023-03" db="EMBL/GenBank/DDBJ databases">
        <title>MT1 and MT2 Draft Genomes of Novel Species.</title>
        <authorList>
            <person name="Venkateswaran K."/>
        </authorList>
    </citation>
    <scope>NUCLEOTIDE SEQUENCE [LARGE SCALE GENOMIC DNA]</scope>
    <source>
        <strain evidence="7 8">IF8SW-P5</strain>
    </source>
</reference>
<dbReference type="InterPro" id="IPR029044">
    <property type="entry name" value="Nucleotide-diphossugar_trans"/>
</dbReference>
<dbReference type="PANTHER" id="PTHR43179:SF12">
    <property type="entry name" value="GALACTOFURANOSYLTRANSFERASE GLFT2"/>
    <property type="match status" value="1"/>
</dbReference>
<feature type="domain" description="Glycosyltransferase 2-like" evidence="5">
    <location>
        <begin position="348"/>
        <end position="460"/>
    </location>
</feature>
<evidence type="ECO:0000259" key="5">
    <source>
        <dbReference type="Pfam" id="PF00535"/>
    </source>
</evidence>
<sequence>MSALPVLVAPPGPHGVAAYARAVAADVRVLDPAVRVVTPDDLTDLPAGTPLHVHVTDRMWGTSPEEATDRFTSLARRHPVTVTLHDVPQESDGERNRPRRRAFYAAVAREARAVAVNSVHERDLLAEEGVWDGPVEVVPLPVPSVTGGEAPRPDGTIGVLGYFYPGKGHDEALAAAIGAGITRMTVLGRASDGHAADLDSFVRRAADAGVEVEVTGWLDDDEMAVRARAVAVPVIAHRHVSASGSLASWIGWGRRPIAVRNRYVDEMDALRPGTLHAVEPEDLAAAVRAAADDPDATWHGIHPVPVGPADVARAYVSWWRTLDAPARGVVGNRWDDVAGLEPEPPRVSVIVTHYAQPEELARTLAALAAQDHPADRLEIVVADDGSPEAPVVPDGVRLVRQDDRGFRAAAARNLGVTASTGDVLCFLDADTTPEPGYVRALSRLPALLPEAVTVGRRRHADLSGVPPTVPVSEAGPTRELSEPAWLRDEYARSGNLLRADDRSYRYVIGAVSACTRAFFDEVGGFDETYTTYGGEDWEWVHRAWQAGAVLAHVPEAVAWHDGPDWSGRDLDRAREGNRQTLRLATDIPVAGSAGRGLLPAVPDLVVHLTGEHSDAAVFLCVDALLAAFPRATVVLDAPPSTAALASDPRVRSGAVPDGRVIWRLDRPVLVDDAGALAARLSALGQGEEGWVEVRAADGTPLGTASARRARRRAQRWGARVGFTAGELVASGVHVVRDEPHLEAWVGGWGGLERFT</sequence>
<proteinExistence type="inferred from homology"/>
<dbReference type="EMBL" id="JAROCE010000002">
    <property type="protein sequence ID" value="MFM2720208.1"/>
    <property type="molecule type" value="Genomic_DNA"/>
</dbReference>
<dbReference type="Proteomes" id="UP001630303">
    <property type="component" value="Unassembled WGS sequence"/>
</dbReference>
<dbReference type="InterPro" id="IPR027791">
    <property type="entry name" value="Galactosyl_T_C"/>
</dbReference>
<dbReference type="EC" id="2.4.-.-" evidence="7"/>
<dbReference type="InterPro" id="IPR001173">
    <property type="entry name" value="Glyco_trans_2-like"/>
</dbReference>
<keyword evidence="3 7" id="KW-0328">Glycosyltransferase</keyword>
<dbReference type="GO" id="GO:0016757">
    <property type="term" value="F:glycosyltransferase activity"/>
    <property type="evidence" value="ECO:0007669"/>
    <property type="project" value="UniProtKB-KW"/>
</dbReference>
<evidence type="ECO:0000313" key="8">
    <source>
        <dbReference type="Proteomes" id="UP001630303"/>
    </source>
</evidence>
<evidence type="ECO:0000256" key="2">
    <source>
        <dbReference type="ARBA" id="ARBA00006739"/>
    </source>
</evidence>
<comment type="pathway">
    <text evidence="1">Cell wall biogenesis; cell wall polysaccharide biosynthesis.</text>
</comment>
<protein>
    <submittedName>
        <fullName evidence="7">Glycosyltransferase</fullName>
        <ecNumber evidence="7">2.4.-.-</ecNumber>
    </submittedName>
</protein>
<evidence type="ECO:0000256" key="1">
    <source>
        <dbReference type="ARBA" id="ARBA00004776"/>
    </source>
</evidence>
<dbReference type="Gene3D" id="3.90.550.10">
    <property type="entry name" value="Spore Coat Polysaccharide Biosynthesis Protein SpsA, Chain A"/>
    <property type="match status" value="1"/>
</dbReference>